<dbReference type="InterPro" id="IPR011635">
    <property type="entry name" value="CARDB"/>
</dbReference>
<dbReference type="NCBIfam" id="NF038128">
    <property type="entry name" value="choice_anch_J"/>
    <property type="match status" value="2"/>
</dbReference>
<dbReference type="Proteomes" id="UP000254235">
    <property type="component" value="Unassembled WGS sequence"/>
</dbReference>
<dbReference type="AlphaFoldDB" id="A0A379EYY2"/>
<proteinExistence type="predicted"/>
<protein>
    <submittedName>
        <fullName evidence="2">CARDB</fullName>
    </submittedName>
</protein>
<dbReference type="Pfam" id="PF07705">
    <property type="entry name" value="CARDB"/>
    <property type="match status" value="1"/>
</dbReference>
<sequence length="1064" mass="117727">MGKKIILLIIQGVILATMPIYGQTTIDKLLIHNHILQQKLQMGDTTIYNCNRRNMPISQLKNNRQKSVSNVQHKQSPIIYEPGWSVDFSNVEQWEQFTIIDANGDNDTINGKKNGIWSLLLNDQNGMAMYYYNAKNAADDWLISPGINLKGGKTYYVKFKLRCVQATYPERIEVKYGNATKVAAMTGEILTPTEISNTTFQEYTQTLKPLNDGVYYIGFHAISDAFRIALYVDDISVEAAPEAKSPSKVTNVTITPDASASLKANVNFTAPKTSYDGMPLTSLGGIRVLVNGTQVKNINTLNPGEQYNFVIDNIPQEGLNSFTFLPYNEIGDGEAYVISSYIGLDFPSAPTNVKLSDDPNNIILSWSAARPMHNGAFFPEKVTYNIHTVSYDNLGQVQLGDKIGEVTNGQTEYALGYGADKGKPRQLELAVTAKNAKGESEKGNVSNTLLLGVPDSTPYYESFVNGRENKVLIPFAEGQGVTFQMAGVGRTVDESSDADGGCLYLQTLMNDSVGVNTFKISLAGTHHPILAFKQKNTTASGMFYVYATIPNKGIVYLNKEKLVAGENKWQTYKYDLSQFINERYVQLGFAFADKSNESSTKVLFIDNIRVGDLADRDLSVAVTADKEVMRSETTNIHVKVSNVGDKSINAYQLLLIVNGKEISRQQINEPLSSLDIKTFELSYKVDKLEAAEQLNIKVIVLADGDINDENNSANTNIAIKKPDVSPVQNLSWVQVGDDIKLSWEKPIPLMIKTDDIESYTPWAITEIGNWTFVDGDKATTAGDFLYDSNGTEITYPNEGEPFAFIVFNPHDFNGRDLPAGGLHTFDAHSGKQSLASVHSTQMNMYSFEQETVANDDWIISPELPRLAQTISFYANNVVATNQITGQKVDLKQTVQILYSTSDTDINHFNILKTVEISGGEWQKIEAELPEGTKFFAIRNVTKPSTAYILLIDDISYYVGGGNVEKYNIYRDGILIGSTTDYNYIDVNVTKGNHIYQVTASYINNIESAPTTIEVIPTGISTVSNSSITYDIYTLSGVCLKHQANTLKGLRRGVYIINGKKVIIK</sequence>
<dbReference type="Gene3D" id="2.60.40.10">
    <property type="entry name" value="Immunoglobulins"/>
    <property type="match status" value="1"/>
</dbReference>
<organism evidence="2 3">
    <name type="scientific">Prevotella pallens</name>
    <dbReference type="NCBI Taxonomy" id="60133"/>
    <lineage>
        <taxon>Bacteria</taxon>
        <taxon>Pseudomonadati</taxon>
        <taxon>Bacteroidota</taxon>
        <taxon>Bacteroidia</taxon>
        <taxon>Bacteroidales</taxon>
        <taxon>Prevotellaceae</taxon>
        <taxon>Prevotella</taxon>
    </lineage>
</organism>
<dbReference type="InterPro" id="IPR013783">
    <property type="entry name" value="Ig-like_fold"/>
</dbReference>
<evidence type="ECO:0000259" key="1">
    <source>
        <dbReference type="Pfam" id="PF07705"/>
    </source>
</evidence>
<dbReference type="RefSeq" id="WP_115082857.1">
    <property type="nucleotide sequence ID" value="NZ_UGTP01000001.1"/>
</dbReference>
<feature type="domain" description="CARDB" evidence="1">
    <location>
        <begin position="617"/>
        <end position="715"/>
    </location>
</feature>
<evidence type="ECO:0000313" key="2">
    <source>
        <dbReference type="EMBL" id="SUC11562.1"/>
    </source>
</evidence>
<gene>
    <name evidence="2" type="ORF">NCTC13043_00418</name>
</gene>
<dbReference type="EMBL" id="UGTP01000001">
    <property type="protein sequence ID" value="SUC11562.1"/>
    <property type="molecule type" value="Genomic_DNA"/>
</dbReference>
<name>A0A379EYY2_9BACT</name>
<evidence type="ECO:0000313" key="3">
    <source>
        <dbReference type="Proteomes" id="UP000254235"/>
    </source>
</evidence>
<dbReference type="GeneID" id="78570155"/>
<accession>A0A379EYY2</accession>
<dbReference type="Gene3D" id="2.60.120.200">
    <property type="match status" value="2"/>
</dbReference>
<reference evidence="2 3" key="1">
    <citation type="submission" date="2018-06" db="EMBL/GenBank/DDBJ databases">
        <authorList>
            <consortium name="Pathogen Informatics"/>
            <person name="Doyle S."/>
        </authorList>
    </citation>
    <scope>NUCLEOTIDE SEQUENCE [LARGE SCALE GENOMIC DNA]</scope>
    <source>
        <strain evidence="2 3">NCTC13043</strain>
    </source>
</reference>
<dbReference type="OrthoDB" id="1086190at2"/>